<feature type="compositionally biased region" description="Polar residues" evidence="1">
    <location>
        <begin position="1"/>
        <end position="13"/>
    </location>
</feature>
<feature type="domain" description="DUF4283" evidence="2">
    <location>
        <begin position="263"/>
        <end position="341"/>
    </location>
</feature>
<evidence type="ECO:0000259" key="2">
    <source>
        <dbReference type="Pfam" id="PF14111"/>
    </source>
</evidence>
<dbReference type="InterPro" id="IPR025558">
    <property type="entry name" value="DUF4283"/>
</dbReference>
<proteinExistence type="predicted"/>
<protein>
    <submittedName>
        <fullName evidence="3">Zinc knuckle CX2CX4HX4C containing protein</fullName>
    </submittedName>
</protein>
<feature type="region of interest" description="Disordered" evidence="1">
    <location>
        <begin position="510"/>
        <end position="531"/>
    </location>
</feature>
<evidence type="ECO:0000313" key="4">
    <source>
        <dbReference type="Proteomes" id="UP001151760"/>
    </source>
</evidence>
<reference evidence="3" key="2">
    <citation type="submission" date="2022-01" db="EMBL/GenBank/DDBJ databases">
        <authorList>
            <person name="Yamashiro T."/>
            <person name="Shiraishi A."/>
            <person name="Satake H."/>
            <person name="Nakayama K."/>
        </authorList>
    </citation>
    <scope>NUCLEOTIDE SEQUENCE</scope>
</reference>
<dbReference type="Proteomes" id="UP001151760">
    <property type="component" value="Unassembled WGS sequence"/>
</dbReference>
<organism evidence="3 4">
    <name type="scientific">Tanacetum coccineum</name>
    <dbReference type="NCBI Taxonomy" id="301880"/>
    <lineage>
        <taxon>Eukaryota</taxon>
        <taxon>Viridiplantae</taxon>
        <taxon>Streptophyta</taxon>
        <taxon>Embryophyta</taxon>
        <taxon>Tracheophyta</taxon>
        <taxon>Spermatophyta</taxon>
        <taxon>Magnoliopsida</taxon>
        <taxon>eudicotyledons</taxon>
        <taxon>Gunneridae</taxon>
        <taxon>Pentapetalae</taxon>
        <taxon>asterids</taxon>
        <taxon>campanulids</taxon>
        <taxon>Asterales</taxon>
        <taxon>Asteraceae</taxon>
        <taxon>Asteroideae</taxon>
        <taxon>Anthemideae</taxon>
        <taxon>Anthemidinae</taxon>
        <taxon>Tanacetum</taxon>
    </lineage>
</organism>
<feature type="compositionally biased region" description="Polar residues" evidence="1">
    <location>
        <begin position="595"/>
        <end position="609"/>
    </location>
</feature>
<keyword evidence="4" id="KW-1185">Reference proteome</keyword>
<gene>
    <name evidence="3" type="ORF">Tco_0600381</name>
</gene>
<feature type="region of interest" description="Disordered" evidence="1">
    <location>
        <begin position="587"/>
        <end position="609"/>
    </location>
</feature>
<comment type="caution">
    <text evidence="3">The sequence shown here is derived from an EMBL/GenBank/DDBJ whole genome shotgun (WGS) entry which is preliminary data.</text>
</comment>
<accession>A0ABQ4WBQ1</accession>
<dbReference type="PANTHER" id="PTHR31286">
    <property type="entry name" value="GLYCINE-RICH CELL WALL STRUCTURAL PROTEIN 1.8-LIKE"/>
    <property type="match status" value="1"/>
</dbReference>
<evidence type="ECO:0000313" key="3">
    <source>
        <dbReference type="EMBL" id="GJS50260.1"/>
    </source>
</evidence>
<dbReference type="EMBL" id="BQNB010008503">
    <property type="protein sequence ID" value="GJS50260.1"/>
    <property type="molecule type" value="Genomic_DNA"/>
</dbReference>
<dbReference type="PANTHER" id="PTHR31286:SF99">
    <property type="entry name" value="DUF4283 DOMAIN-CONTAINING PROTEIN"/>
    <property type="match status" value="1"/>
</dbReference>
<name>A0ABQ4WBQ1_9ASTR</name>
<feature type="region of interest" description="Disordered" evidence="1">
    <location>
        <begin position="1"/>
        <end position="77"/>
    </location>
</feature>
<dbReference type="InterPro" id="IPR040256">
    <property type="entry name" value="At4g02000-like"/>
</dbReference>
<reference evidence="3" key="1">
    <citation type="journal article" date="2022" name="Int. J. Mol. Sci.">
        <title>Draft Genome of Tanacetum Coccineum: Genomic Comparison of Closely Related Tanacetum-Family Plants.</title>
        <authorList>
            <person name="Yamashiro T."/>
            <person name="Shiraishi A."/>
            <person name="Nakayama K."/>
            <person name="Satake H."/>
        </authorList>
    </citation>
    <scope>NUCLEOTIDE SEQUENCE</scope>
</reference>
<evidence type="ECO:0000256" key="1">
    <source>
        <dbReference type="SAM" id="MobiDB-lite"/>
    </source>
</evidence>
<sequence>MKENTPISNQDINSFPPLKKVDSILKPKKTTRTMNPDSGDTMKHRTMLGRSAQVSFKERVTRSSSKKGGSVMDMDEEGCDEGVLKSGGDGDDVSIMDEAELIFGSICKDPKVSVNANVSGMPGVSVDSATVNANVSNKPNVNVNSTSINGIPMSNSGCMPKILVPFDENPILNSNTMGSQSTGGKGSSLNEVRVPGMFKIVGDGSMLKKGIGSVSFFEVGGSSVVAKSFGDFGNNKLKYVTTSLNDEGREVAIMDPVLEEGVDKWSMTAVGHFVGFQMGYREIVSHLKRMWRLYQLEEVIVNQGLYYFNFKSHEGMQSVIENGPWLVENKPLFVRKWEPGLCMSKLDTSKLPLWVKVYDIPLEAWNVEGISRIVSRIGVPIIMDKITTSICEKPYGRASYARVLVEVDAAKGLVDSVEIWYKSLGKSMVLNVEYVWRPSLCDHCKTFGHFSKFCGKAQVGMDKEIRGEVKVKSNVSAGNVNSDQDGWQNVDYRKGNRNFSNNFQQRSFNGYNGRGNTGYRGRDRYNNKGSNSFVSNGVKENVSKYVPVKNKEKVVNVDECLVTDEVMKSKPSSGADKLNKDDVVKDDLGKRGCNGKSTGVNGQDSSSMDDISVSNRFDVLIDENEEEVSDDWEDVRFQVLSACNSGVPIADEVTSCWSDDMIRFYKKSWSERSIADKSLSELRVMKLWENICSRIVQLKSHRNENARRSALQLVKETDNTTGVKSNKSLFDKEIDIKVKELQWDKRRFEVDLFMMSKKVLSDDVKQAWTDDMEEYFLDRCEEIKNDERNGHYADNDDCFNMDEVHEDTSGSASFMVQNEVFSGIDVSMAQMQAGLAEHSSSFQ</sequence>
<dbReference type="Pfam" id="PF14111">
    <property type="entry name" value="DUF4283"/>
    <property type="match status" value="1"/>
</dbReference>